<proteinExistence type="predicted"/>
<dbReference type="Proteomes" id="UP001524435">
    <property type="component" value="Unassembled WGS sequence"/>
</dbReference>
<evidence type="ECO:0000313" key="2">
    <source>
        <dbReference type="Proteomes" id="UP001524435"/>
    </source>
</evidence>
<evidence type="ECO:0000313" key="1">
    <source>
        <dbReference type="EMBL" id="MCQ5122260.1"/>
    </source>
</evidence>
<organism evidence="1 2">
    <name type="scientific">Massilicoli timonensis</name>
    <dbReference type="NCBI Taxonomy" id="2015901"/>
    <lineage>
        <taxon>Bacteria</taxon>
        <taxon>Bacillati</taxon>
        <taxon>Bacillota</taxon>
        <taxon>Erysipelotrichia</taxon>
        <taxon>Erysipelotrichales</taxon>
        <taxon>Erysipelotrichaceae</taxon>
        <taxon>Massilicoli</taxon>
    </lineage>
</organism>
<name>A0ABT1SNJ2_9FIRM</name>
<protein>
    <recommendedName>
        <fullName evidence="3">YokE-like PH domain-containing protein</fullName>
    </recommendedName>
</protein>
<gene>
    <name evidence="1" type="ORF">NE663_08315</name>
</gene>
<dbReference type="EMBL" id="JANGCH010000012">
    <property type="protein sequence ID" value="MCQ5122260.1"/>
    <property type="molecule type" value="Genomic_DNA"/>
</dbReference>
<sequence>MNINKMTEQDLQTFFKENIEIKEPILSKNWAFIEAMGKHSLQSTGFVVLSAENLYFALCTQYQIKDKIKTYTIPLSQLKLVKVKKAFLSKGTVYSLMADGTYFNVKISTTKYKNVDLTNDHEILKKELGKAKYQL</sequence>
<evidence type="ECO:0008006" key="3">
    <source>
        <dbReference type="Google" id="ProtNLM"/>
    </source>
</evidence>
<dbReference type="RefSeq" id="WP_102268562.1">
    <property type="nucleotide sequence ID" value="NZ_CALVCM010000073.1"/>
</dbReference>
<comment type="caution">
    <text evidence="1">The sequence shown here is derived from an EMBL/GenBank/DDBJ whole genome shotgun (WGS) entry which is preliminary data.</text>
</comment>
<accession>A0ABT1SNJ2</accession>
<keyword evidence="2" id="KW-1185">Reference proteome</keyword>
<reference evidence="1 2" key="1">
    <citation type="submission" date="2022-06" db="EMBL/GenBank/DDBJ databases">
        <title>Isolation of gut microbiota from human fecal samples.</title>
        <authorList>
            <person name="Pamer E.G."/>
            <person name="Barat B."/>
            <person name="Waligurski E."/>
            <person name="Medina S."/>
            <person name="Paddock L."/>
            <person name="Mostad J."/>
        </authorList>
    </citation>
    <scope>NUCLEOTIDE SEQUENCE [LARGE SCALE GENOMIC DNA]</scope>
    <source>
        <strain evidence="1 2">DFI.6.1</strain>
    </source>
</reference>